<organism evidence="7 8">
    <name type="scientific">Carex littledalei</name>
    <dbReference type="NCBI Taxonomy" id="544730"/>
    <lineage>
        <taxon>Eukaryota</taxon>
        <taxon>Viridiplantae</taxon>
        <taxon>Streptophyta</taxon>
        <taxon>Embryophyta</taxon>
        <taxon>Tracheophyta</taxon>
        <taxon>Spermatophyta</taxon>
        <taxon>Magnoliopsida</taxon>
        <taxon>Liliopsida</taxon>
        <taxon>Poales</taxon>
        <taxon>Cyperaceae</taxon>
        <taxon>Cyperoideae</taxon>
        <taxon>Cariceae</taxon>
        <taxon>Carex</taxon>
        <taxon>Carex subgen. Euthyceras</taxon>
    </lineage>
</organism>
<dbReference type="Gene3D" id="4.10.60.10">
    <property type="entry name" value="Zinc finger, CCHC-type"/>
    <property type="match status" value="1"/>
</dbReference>
<dbReference type="SUPFAM" id="SSF57756">
    <property type="entry name" value="Retrovirus zinc finger-like domains"/>
    <property type="match status" value="1"/>
</dbReference>
<dbReference type="InterPro" id="IPR051106">
    <property type="entry name" value="RNA-bind/splicing_reg"/>
</dbReference>
<evidence type="ECO:0000256" key="3">
    <source>
        <dbReference type="PROSITE-ProRule" id="PRU00176"/>
    </source>
</evidence>
<evidence type="ECO:0000313" key="8">
    <source>
        <dbReference type="Proteomes" id="UP000623129"/>
    </source>
</evidence>
<gene>
    <name evidence="7" type="ORF">FCM35_KLT00508</name>
</gene>
<dbReference type="PANTHER" id="PTHR48028">
    <property type="entry name" value="GLYCINE-RICH RNA-BINDING PROTEIN RZ1A"/>
    <property type="match status" value="1"/>
</dbReference>
<dbReference type="Proteomes" id="UP000623129">
    <property type="component" value="Unassembled WGS sequence"/>
</dbReference>
<evidence type="ECO:0000256" key="4">
    <source>
        <dbReference type="SAM" id="MobiDB-lite"/>
    </source>
</evidence>
<keyword evidence="2" id="KW-0479">Metal-binding</keyword>
<feature type="domain" description="CCHC-type" evidence="6">
    <location>
        <begin position="292"/>
        <end position="307"/>
    </location>
</feature>
<dbReference type="InterPro" id="IPR000504">
    <property type="entry name" value="RRM_dom"/>
</dbReference>
<dbReference type="Pfam" id="PF00098">
    <property type="entry name" value="zf-CCHC"/>
    <property type="match status" value="1"/>
</dbReference>
<dbReference type="PANTHER" id="PTHR48028:SF2">
    <property type="entry name" value="GLYCINE-RICH RNA-BINDING PROTEIN RZ1A"/>
    <property type="match status" value="1"/>
</dbReference>
<evidence type="ECO:0000256" key="1">
    <source>
        <dbReference type="ARBA" id="ARBA00022884"/>
    </source>
</evidence>
<sequence length="416" mass="45203">MFCSIIADFNIPSQKVSIVNANLTRFELVGSSITSLSYNLTFTMSIHNSVWYDKADYHDMEVDCYYNTEQFDTLKLGNFRLKQRRTRIFNFSRSGHSTINLGSNGVDAFRRSNEMGFFNLEIWLKGVRIYQAEEGEHRKHLSYQCKLNLQLITSQDQSLEDAFVKFGKTADAKVVLDKYSGRSRGFGFVTFDEKDAMEEAIEKMNGMDLDGRAITVDRAQPGGGGGGGRDHDYDSRDRRGGPRGYRGGGGGGGRSGGGGGGGGRSGGGGSGGRSGGGGGGGGRSGGGGGGDCFKCGKPGHFARECPSGYGGGRFGCDIFGHERFGRDIFGHDIFGGFRRNIFGDRYGGGGGGDPYSGRSRRLGLLGLLRYTLYQMGLFNCSLNQELPLVLFGKVFPFTKPRRHFWEVSPFINSNPL</sequence>
<dbReference type="InterPro" id="IPR012677">
    <property type="entry name" value="Nucleotide-bd_a/b_plait_sf"/>
</dbReference>
<evidence type="ECO:0000259" key="6">
    <source>
        <dbReference type="PROSITE" id="PS50158"/>
    </source>
</evidence>
<dbReference type="SUPFAM" id="SSF54928">
    <property type="entry name" value="RNA-binding domain, RBD"/>
    <property type="match status" value="1"/>
</dbReference>
<feature type="domain" description="RRM" evidence="5">
    <location>
        <begin position="148"/>
        <end position="221"/>
    </location>
</feature>
<dbReference type="InterPro" id="IPR036875">
    <property type="entry name" value="Znf_CCHC_sf"/>
</dbReference>
<keyword evidence="2" id="KW-0863">Zinc-finger</keyword>
<evidence type="ECO:0000256" key="2">
    <source>
        <dbReference type="PROSITE-ProRule" id="PRU00047"/>
    </source>
</evidence>
<feature type="compositionally biased region" description="Basic and acidic residues" evidence="4">
    <location>
        <begin position="228"/>
        <end position="240"/>
    </location>
</feature>
<keyword evidence="1 3" id="KW-0694">RNA-binding</keyword>
<comment type="caution">
    <text evidence="7">The sequence shown here is derived from an EMBL/GenBank/DDBJ whole genome shotgun (WGS) entry which is preliminary data.</text>
</comment>
<dbReference type="Pfam" id="PF00076">
    <property type="entry name" value="RRM_1"/>
    <property type="match status" value="1"/>
</dbReference>
<dbReference type="Gene3D" id="3.30.70.330">
    <property type="match status" value="1"/>
</dbReference>
<dbReference type="AlphaFoldDB" id="A0A833R3E4"/>
<dbReference type="SMART" id="SM00360">
    <property type="entry name" value="RRM"/>
    <property type="match status" value="1"/>
</dbReference>
<evidence type="ECO:0000313" key="7">
    <source>
        <dbReference type="EMBL" id="KAF3341870.1"/>
    </source>
</evidence>
<accession>A0A833R3E4</accession>
<name>A0A833R3E4_9POAL</name>
<reference evidence="7" key="1">
    <citation type="submission" date="2020-01" db="EMBL/GenBank/DDBJ databases">
        <title>Genome sequence of Kobresia littledalei, the first chromosome-level genome in the family Cyperaceae.</title>
        <authorList>
            <person name="Qu G."/>
        </authorList>
    </citation>
    <scope>NUCLEOTIDE SEQUENCE</scope>
    <source>
        <strain evidence="7">C.B.Clarke</strain>
        <tissue evidence="7">Leaf</tissue>
    </source>
</reference>
<dbReference type="GO" id="GO:0008270">
    <property type="term" value="F:zinc ion binding"/>
    <property type="evidence" value="ECO:0007669"/>
    <property type="project" value="UniProtKB-KW"/>
</dbReference>
<dbReference type="InterPro" id="IPR001878">
    <property type="entry name" value="Znf_CCHC"/>
</dbReference>
<dbReference type="EMBL" id="SWLB01000001">
    <property type="protein sequence ID" value="KAF3341870.1"/>
    <property type="molecule type" value="Genomic_DNA"/>
</dbReference>
<keyword evidence="2" id="KW-0862">Zinc</keyword>
<keyword evidence="8" id="KW-1185">Reference proteome</keyword>
<dbReference type="PROSITE" id="PS50158">
    <property type="entry name" value="ZF_CCHC"/>
    <property type="match status" value="1"/>
</dbReference>
<dbReference type="PROSITE" id="PS50102">
    <property type="entry name" value="RRM"/>
    <property type="match status" value="1"/>
</dbReference>
<dbReference type="InterPro" id="IPR035979">
    <property type="entry name" value="RBD_domain_sf"/>
</dbReference>
<dbReference type="GO" id="GO:0003723">
    <property type="term" value="F:RNA binding"/>
    <property type="evidence" value="ECO:0007669"/>
    <property type="project" value="UniProtKB-UniRule"/>
</dbReference>
<proteinExistence type="predicted"/>
<feature type="region of interest" description="Disordered" evidence="4">
    <location>
        <begin position="211"/>
        <end position="286"/>
    </location>
</feature>
<feature type="compositionally biased region" description="Gly residues" evidence="4">
    <location>
        <begin position="242"/>
        <end position="286"/>
    </location>
</feature>
<protein>
    <submittedName>
        <fullName evidence="7">Glycine-rich RNA-binding protein RZ1A</fullName>
    </submittedName>
</protein>
<dbReference type="SMART" id="SM00343">
    <property type="entry name" value="ZnF_C2HC"/>
    <property type="match status" value="1"/>
</dbReference>
<evidence type="ECO:0000259" key="5">
    <source>
        <dbReference type="PROSITE" id="PS50102"/>
    </source>
</evidence>
<dbReference type="OrthoDB" id="439808at2759"/>